<evidence type="ECO:0000259" key="2">
    <source>
        <dbReference type="Pfam" id="PF01408"/>
    </source>
</evidence>
<dbReference type="PATRIC" id="fig|246196.56.peg.6667"/>
<dbReference type="InterPro" id="IPR000683">
    <property type="entry name" value="Gfo/Idh/MocA-like_OxRdtase_N"/>
</dbReference>
<dbReference type="PANTHER" id="PTHR43377">
    <property type="entry name" value="BILIVERDIN REDUCTASE A"/>
    <property type="match status" value="1"/>
</dbReference>
<dbReference type="Gene3D" id="3.30.360.10">
    <property type="entry name" value="Dihydrodipicolinate Reductase, domain 2"/>
    <property type="match status" value="1"/>
</dbReference>
<evidence type="ECO:0000256" key="1">
    <source>
        <dbReference type="ARBA" id="ARBA00010928"/>
    </source>
</evidence>
<reference evidence="4 5" key="1">
    <citation type="journal article" date="2007" name="Genome Biol.">
        <title>Interrupted coding sequences in Mycobacterium smegmatis: authentic mutations or sequencing errors?</title>
        <authorList>
            <person name="Deshayes C."/>
            <person name="Perrodou E."/>
            <person name="Gallien S."/>
            <person name="Euphrasie D."/>
            <person name="Schaeffer C."/>
            <person name="Van-Dorsselaer A."/>
            <person name="Poch O."/>
            <person name="Lecompte O."/>
            <person name="Reyrat J.M."/>
        </authorList>
    </citation>
    <scope>NUCLEOTIDE SEQUENCE [LARGE SCALE GENOMIC DNA]</scope>
    <source>
        <strain evidence="5">ATCC 700084 / mc(2)155</strain>
    </source>
</reference>
<dbReference type="SUPFAM" id="SSF55347">
    <property type="entry name" value="Glyceraldehyde-3-phosphate dehydrogenase-like, C-terminal domain"/>
    <property type="match status" value="1"/>
</dbReference>
<dbReference type="EMBL" id="CP001663">
    <property type="protein sequence ID" value="AFP42961.1"/>
    <property type="molecule type" value="Genomic_DNA"/>
</dbReference>
<dbReference type="InterPro" id="IPR051450">
    <property type="entry name" value="Gfo/Idh/MocA_Oxidoreductases"/>
</dbReference>
<protein>
    <submittedName>
        <fullName evidence="4">Oxidoreductase-like protein</fullName>
        <ecNumber evidence="4">1.1.1.18</ecNumber>
    </submittedName>
</protein>
<dbReference type="PANTHER" id="PTHR43377:SF8">
    <property type="entry name" value="BLR3664 PROTEIN"/>
    <property type="match status" value="1"/>
</dbReference>
<comment type="similarity">
    <text evidence="1">Belongs to the Gfo/Idh/MocA family.</text>
</comment>
<dbReference type="EC" id="1.1.1.18" evidence="4"/>
<dbReference type="Proteomes" id="UP000006158">
    <property type="component" value="Chromosome"/>
</dbReference>
<reference evidence="4 5" key="2">
    <citation type="journal article" date="2009" name="Genome Res.">
        <title>Ortho-proteogenomics: multiple proteomes investigation through orthology and a new MS-based protocol.</title>
        <authorList>
            <person name="Gallien S."/>
            <person name="Perrodou E."/>
            <person name="Carapito C."/>
            <person name="Deshayes C."/>
            <person name="Reyrat J.M."/>
            <person name="Van Dorsselaer A."/>
            <person name="Poch O."/>
            <person name="Schaeffer C."/>
            <person name="Lecompte O."/>
        </authorList>
    </citation>
    <scope>NUCLEOTIDE SEQUENCE [LARGE SCALE GENOMIC DNA]</scope>
    <source>
        <strain evidence="5">ATCC 700084 / mc(2)155</strain>
    </source>
</reference>
<feature type="domain" description="Gfo/Idh/MocA-like oxidoreductase N-terminal" evidence="2">
    <location>
        <begin position="9"/>
        <end position="124"/>
    </location>
</feature>
<accession>I7GG27</accession>
<organism evidence="4 5">
    <name type="scientific">Mycolicibacterium smegmatis (strain ATCC 700084 / mc(2)155)</name>
    <name type="common">Mycobacterium smegmatis</name>
    <dbReference type="NCBI Taxonomy" id="246196"/>
    <lineage>
        <taxon>Bacteria</taxon>
        <taxon>Bacillati</taxon>
        <taxon>Actinomycetota</taxon>
        <taxon>Actinomycetes</taxon>
        <taxon>Mycobacteriales</taxon>
        <taxon>Mycobacteriaceae</taxon>
        <taxon>Mycolicibacterium</taxon>
    </lineage>
</organism>
<dbReference type="SUPFAM" id="SSF51735">
    <property type="entry name" value="NAD(P)-binding Rossmann-fold domains"/>
    <property type="match status" value="1"/>
</dbReference>
<dbReference type="KEGG" id="msg:MSMEI_6535"/>
<proteinExistence type="inferred from homology"/>
<evidence type="ECO:0000313" key="5">
    <source>
        <dbReference type="Proteomes" id="UP000006158"/>
    </source>
</evidence>
<dbReference type="InterPro" id="IPR004104">
    <property type="entry name" value="Gfo/Idh/MocA-like_OxRdtase_C"/>
</dbReference>
<sequence>MSTVVGHALRIGIIGAGVMGTKHAEYVAREQDATVVAVADPFSRTLAGKLGVPHFDSYHDLLAASGAEAVIIANPNSAHVETTLAAIEARIPALLEKPVAVTAAEAAHLVAAVRDSDTVVLVGHHRRHHPAVSKARNLIASGVIGRLVAVNGMWLTKKSDDYFEQRWRRETGAGVMLINLVHDLDLARYLCGEITTVQAVSSNALRGFEVEDTAAVIVGFDNGAIGTFILSDSAVAPWGWDQATQDDPQFPCNPDIPAWSIAGTTGSLTFPQLARFYHQGESDWYQPLSRRYESTDAGDSYTRQLQHFIAVARGDAAPLVTVEDAAASLTVIEVAQRAAKCGHRLDVPMVSAPTGKTTE</sequence>
<dbReference type="Pfam" id="PF02894">
    <property type="entry name" value="GFO_IDH_MocA_C"/>
    <property type="match status" value="1"/>
</dbReference>
<dbReference type="AlphaFoldDB" id="I7GG27"/>
<feature type="domain" description="Gfo/Idh/MocA-like oxidoreductase C-terminal" evidence="3">
    <location>
        <begin position="136"/>
        <end position="345"/>
    </location>
</feature>
<dbReference type="InterPro" id="IPR036291">
    <property type="entry name" value="NAD(P)-bd_dom_sf"/>
</dbReference>
<evidence type="ECO:0000259" key="3">
    <source>
        <dbReference type="Pfam" id="PF02894"/>
    </source>
</evidence>
<keyword evidence="4" id="KW-0560">Oxidoreductase</keyword>
<dbReference type="Gene3D" id="3.40.50.720">
    <property type="entry name" value="NAD(P)-binding Rossmann-like Domain"/>
    <property type="match status" value="1"/>
</dbReference>
<name>I7GG27_MYCS2</name>
<evidence type="ECO:0000313" key="4">
    <source>
        <dbReference type="EMBL" id="AFP42961.1"/>
    </source>
</evidence>
<dbReference type="Pfam" id="PF01408">
    <property type="entry name" value="GFO_IDH_MocA"/>
    <property type="match status" value="1"/>
</dbReference>
<dbReference type="GO" id="GO:0000166">
    <property type="term" value="F:nucleotide binding"/>
    <property type="evidence" value="ECO:0007669"/>
    <property type="project" value="InterPro"/>
</dbReference>
<gene>
    <name evidence="4" type="ordered locus">MSMEI_6535</name>
</gene>
<dbReference type="GO" id="GO:0050112">
    <property type="term" value="F:inositol 2-dehydrogenase (NAD+) activity"/>
    <property type="evidence" value="ECO:0007669"/>
    <property type="project" value="UniProtKB-EC"/>
</dbReference>